<gene>
    <name evidence="2" type="ORF">F511_02832</name>
</gene>
<evidence type="ECO:0000313" key="3">
    <source>
        <dbReference type="Proteomes" id="UP000250235"/>
    </source>
</evidence>
<dbReference type="AlphaFoldDB" id="A0A2Z7BL13"/>
<reference evidence="2 3" key="1">
    <citation type="journal article" date="2015" name="Proc. Natl. Acad. Sci. U.S.A.">
        <title>The resurrection genome of Boea hygrometrica: A blueprint for survival of dehydration.</title>
        <authorList>
            <person name="Xiao L."/>
            <person name="Yang G."/>
            <person name="Zhang L."/>
            <person name="Yang X."/>
            <person name="Zhao S."/>
            <person name="Ji Z."/>
            <person name="Zhou Q."/>
            <person name="Hu M."/>
            <person name="Wang Y."/>
            <person name="Chen M."/>
            <person name="Xu Y."/>
            <person name="Jin H."/>
            <person name="Xiao X."/>
            <person name="Hu G."/>
            <person name="Bao F."/>
            <person name="Hu Y."/>
            <person name="Wan P."/>
            <person name="Li L."/>
            <person name="Deng X."/>
            <person name="Kuang T."/>
            <person name="Xiang C."/>
            <person name="Zhu J.K."/>
            <person name="Oliver M.J."/>
            <person name="He Y."/>
        </authorList>
    </citation>
    <scope>NUCLEOTIDE SEQUENCE [LARGE SCALE GENOMIC DNA]</scope>
    <source>
        <strain evidence="3">cv. XS01</strain>
    </source>
</reference>
<accession>A0A2Z7BL13</accession>
<feature type="chain" id="PRO_5016432364" evidence="1">
    <location>
        <begin position="28"/>
        <end position="136"/>
    </location>
</feature>
<sequence>MSSKTLIFSLVLAVALHGLSMQARSEAAGGEPVVVRIVNAMPASGLPNVSMTIRVVGQGFFPPVSLGGGQEFLLKASENSSYNAVAVFGLKFAAFYPYAPTRDKGQAAVNWKVDDVGFYKSYDETKWKLDTPWETD</sequence>
<dbReference type="Proteomes" id="UP000250235">
    <property type="component" value="Unassembled WGS sequence"/>
</dbReference>
<protein>
    <submittedName>
        <fullName evidence="2">Uncharacterized protein</fullName>
    </submittedName>
</protein>
<keyword evidence="1" id="KW-0732">Signal</keyword>
<keyword evidence="3" id="KW-1185">Reference proteome</keyword>
<dbReference type="EMBL" id="KV005644">
    <property type="protein sequence ID" value="KZV34059.1"/>
    <property type="molecule type" value="Genomic_DNA"/>
</dbReference>
<dbReference type="OrthoDB" id="826549at2759"/>
<organism evidence="2 3">
    <name type="scientific">Dorcoceras hygrometricum</name>
    <dbReference type="NCBI Taxonomy" id="472368"/>
    <lineage>
        <taxon>Eukaryota</taxon>
        <taxon>Viridiplantae</taxon>
        <taxon>Streptophyta</taxon>
        <taxon>Embryophyta</taxon>
        <taxon>Tracheophyta</taxon>
        <taxon>Spermatophyta</taxon>
        <taxon>Magnoliopsida</taxon>
        <taxon>eudicotyledons</taxon>
        <taxon>Gunneridae</taxon>
        <taxon>Pentapetalae</taxon>
        <taxon>asterids</taxon>
        <taxon>lamiids</taxon>
        <taxon>Lamiales</taxon>
        <taxon>Gesneriaceae</taxon>
        <taxon>Didymocarpoideae</taxon>
        <taxon>Trichosporeae</taxon>
        <taxon>Loxocarpinae</taxon>
        <taxon>Dorcoceras</taxon>
    </lineage>
</organism>
<dbReference type="PANTHER" id="PTHR35630">
    <property type="entry name" value="LEGUMINOSIN GROUP486 SECRETED PEPTIDE"/>
    <property type="match status" value="1"/>
</dbReference>
<feature type="signal peptide" evidence="1">
    <location>
        <begin position="1"/>
        <end position="27"/>
    </location>
</feature>
<evidence type="ECO:0000256" key="1">
    <source>
        <dbReference type="SAM" id="SignalP"/>
    </source>
</evidence>
<dbReference type="PANTHER" id="PTHR35630:SF1">
    <property type="entry name" value="LEGUMINOSIN GROUP486 SECRETED PEPTIDE"/>
    <property type="match status" value="1"/>
</dbReference>
<evidence type="ECO:0000313" key="2">
    <source>
        <dbReference type="EMBL" id="KZV34059.1"/>
    </source>
</evidence>
<name>A0A2Z7BL13_9LAMI</name>
<proteinExistence type="predicted"/>